<reference evidence="1" key="2">
    <citation type="journal article" date="2015" name="Data Brief">
        <title>Shoot transcriptome of the giant reed, Arundo donax.</title>
        <authorList>
            <person name="Barrero R.A."/>
            <person name="Guerrero F.D."/>
            <person name="Moolhuijzen P."/>
            <person name="Goolsby J.A."/>
            <person name="Tidwell J."/>
            <person name="Bellgard S.E."/>
            <person name="Bellgard M.I."/>
        </authorList>
    </citation>
    <scope>NUCLEOTIDE SEQUENCE</scope>
    <source>
        <tissue evidence="1">Shoot tissue taken approximately 20 cm above the soil surface</tissue>
    </source>
</reference>
<accession>A0A0A8Y6I9</accession>
<organism evidence="1">
    <name type="scientific">Arundo donax</name>
    <name type="common">Giant reed</name>
    <name type="synonym">Donax arundinaceus</name>
    <dbReference type="NCBI Taxonomy" id="35708"/>
    <lineage>
        <taxon>Eukaryota</taxon>
        <taxon>Viridiplantae</taxon>
        <taxon>Streptophyta</taxon>
        <taxon>Embryophyta</taxon>
        <taxon>Tracheophyta</taxon>
        <taxon>Spermatophyta</taxon>
        <taxon>Magnoliopsida</taxon>
        <taxon>Liliopsida</taxon>
        <taxon>Poales</taxon>
        <taxon>Poaceae</taxon>
        <taxon>PACMAD clade</taxon>
        <taxon>Arundinoideae</taxon>
        <taxon>Arundineae</taxon>
        <taxon>Arundo</taxon>
    </lineage>
</organism>
<sequence length="20" mass="2164">MAVALLQVATWTPQGITYIS</sequence>
<proteinExistence type="predicted"/>
<dbReference type="EMBL" id="GBRH01277217">
    <property type="protein sequence ID" value="JAD20678.1"/>
    <property type="molecule type" value="Transcribed_RNA"/>
</dbReference>
<name>A0A0A8Y6I9_ARUDO</name>
<dbReference type="AlphaFoldDB" id="A0A0A8Y6I9"/>
<evidence type="ECO:0000313" key="1">
    <source>
        <dbReference type="EMBL" id="JAD20678.1"/>
    </source>
</evidence>
<protein>
    <submittedName>
        <fullName evidence="1">Uncharacterized protein</fullName>
    </submittedName>
</protein>
<reference evidence="1" key="1">
    <citation type="submission" date="2014-09" db="EMBL/GenBank/DDBJ databases">
        <authorList>
            <person name="Magalhaes I.L.F."/>
            <person name="Oliveira U."/>
            <person name="Santos F.R."/>
            <person name="Vidigal T.H.D.A."/>
            <person name="Brescovit A.D."/>
            <person name="Santos A.J."/>
        </authorList>
    </citation>
    <scope>NUCLEOTIDE SEQUENCE</scope>
    <source>
        <tissue evidence="1">Shoot tissue taken approximately 20 cm above the soil surface</tissue>
    </source>
</reference>